<proteinExistence type="inferred from homology"/>
<dbReference type="Pfam" id="PF07947">
    <property type="entry name" value="YhhN"/>
    <property type="match status" value="1"/>
</dbReference>
<evidence type="ECO:0000313" key="8">
    <source>
        <dbReference type="Proteomes" id="UP000676386"/>
    </source>
</evidence>
<comment type="caution">
    <text evidence="7">The sequence shown here is derived from an EMBL/GenBank/DDBJ whole genome shotgun (WGS) entry which is preliminary data.</text>
</comment>
<keyword evidence="5 6" id="KW-0472">Membrane</keyword>
<evidence type="ECO:0000256" key="1">
    <source>
        <dbReference type="ARBA" id="ARBA00004141"/>
    </source>
</evidence>
<dbReference type="Proteomes" id="UP000676386">
    <property type="component" value="Unassembled WGS sequence"/>
</dbReference>
<name>A0ABS5IZN1_9BACT</name>
<evidence type="ECO:0000313" key="7">
    <source>
        <dbReference type="EMBL" id="MBS0028421.1"/>
    </source>
</evidence>
<feature type="transmembrane region" description="Helical" evidence="6">
    <location>
        <begin position="31"/>
        <end position="47"/>
    </location>
</feature>
<comment type="similarity">
    <text evidence="2">Belongs to the TMEM86 family.</text>
</comment>
<evidence type="ECO:0000256" key="3">
    <source>
        <dbReference type="ARBA" id="ARBA00022692"/>
    </source>
</evidence>
<sequence>MRPQRFVIYIYFLVLLADMLLIAFNKESCRFATKPVLMILLAVYVLYSNAKMPRDYRIFLLLALVFSSLGDDLLLFPNLFLPGLGGFLLAHVMYIIFFLKIRYSNPPVPLCRYPLILLNAAIVILFILFMAPYLGSLIVPVIVYAFALSITVQSVLHAFHFRRQPAGWYCIIGAVLFLLSDLLIAVGKFYHSFPGGDVIVMLTYGFAQWGLVYGSTEYFRRKITN</sequence>
<feature type="transmembrane region" description="Helical" evidence="6">
    <location>
        <begin position="113"/>
        <end position="131"/>
    </location>
</feature>
<dbReference type="EMBL" id="JAGTXB010000006">
    <property type="protein sequence ID" value="MBS0028421.1"/>
    <property type="molecule type" value="Genomic_DNA"/>
</dbReference>
<feature type="transmembrane region" description="Helical" evidence="6">
    <location>
        <begin position="198"/>
        <end position="219"/>
    </location>
</feature>
<evidence type="ECO:0000256" key="5">
    <source>
        <dbReference type="ARBA" id="ARBA00023136"/>
    </source>
</evidence>
<keyword evidence="3 6" id="KW-0812">Transmembrane</keyword>
<accession>A0ABS5IZN1</accession>
<reference evidence="7 8" key="1">
    <citation type="submission" date="2021-04" db="EMBL/GenBank/DDBJ databases">
        <title>Chitinophaga sp. nov., isolated from the rhizosphere soil.</title>
        <authorList>
            <person name="He S."/>
        </authorList>
    </citation>
    <scope>NUCLEOTIDE SEQUENCE [LARGE SCALE GENOMIC DNA]</scope>
    <source>
        <strain evidence="7 8">2R12</strain>
    </source>
</reference>
<dbReference type="PANTHER" id="PTHR31885">
    <property type="entry name" value="GH04784P"/>
    <property type="match status" value="1"/>
</dbReference>
<keyword evidence="4 6" id="KW-1133">Transmembrane helix</keyword>
<feature type="transmembrane region" description="Helical" evidence="6">
    <location>
        <begin position="83"/>
        <end position="101"/>
    </location>
</feature>
<protein>
    <submittedName>
        <fullName evidence="7">Lysoplasmalogenase</fullName>
    </submittedName>
</protein>
<comment type="subcellular location">
    <subcellularLocation>
        <location evidence="1">Membrane</location>
        <topology evidence="1">Multi-pass membrane protein</topology>
    </subcellularLocation>
</comment>
<feature type="transmembrane region" description="Helical" evidence="6">
    <location>
        <begin position="7"/>
        <end position="25"/>
    </location>
</feature>
<feature type="transmembrane region" description="Helical" evidence="6">
    <location>
        <begin position="166"/>
        <end position="186"/>
    </location>
</feature>
<evidence type="ECO:0000256" key="6">
    <source>
        <dbReference type="SAM" id="Phobius"/>
    </source>
</evidence>
<feature type="transmembrane region" description="Helical" evidence="6">
    <location>
        <begin position="59"/>
        <end position="77"/>
    </location>
</feature>
<feature type="transmembrane region" description="Helical" evidence="6">
    <location>
        <begin position="137"/>
        <end position="159"/>
    </location>
</feature>
<organism evidence="7 8">
    <name type="scientific">Chitinophaga hostae</name>
    <dbReference type="NCBI Taxonomy" id="2831022"/>
    <lineage>
        <taxon>Bacteria</taxon>
        <taxon>Pseudomonadati</taxon>
        <taxon>Bacteroidota</taxon>
        <taxon>Chitinophagia</taxon>
        <taxon>Chitinophagales</taxon>
        <taxon>Chitinophagaceae</taxon>
        <taxon>Chitinophaga</taxon>
    </lineage>
</organism>
<dbReference type="InterPro" id="IPR012506">
    <property type="entry name" value="TMEM86B-like"/>
</dbReference>
<evidence type="ECO:0000256" key="2">
    <source>
        <dbReference type="ARBA" id="ARBA00007375"/>
    </source>
</evidence>
<gene>
    <name evidence="7" type="ORF">KE626_13965</name>
</gene>
<dbReference type="RefSeq" id="WP_211973533.1">
    <property type="nucleotide sequence ID" value="NZ_CBFHAM010000009.1"/>
</dbReference>
<dbReference type="PANTHER" id="PTHR31885:SF6">
    <property type="entry name" value="GH04784P"/>
    <property type="match status" value="1"/>
</dbReference>
<keyword evidence="8" id="KW-1185">Reference proteome</keyword>
<evidence type="ECO:0000256" key="4">
    <source>
        <dbReference type="ARBA" id="ARBA00022989"/>
    </source>
</evidence>